<dbReference type="InterPro" id="IPR020846">
    <property type="entry name" value="MFS_dom"/>
</dbReference>
<dbReference type="InterPro" id="IPR050382">
    <property type="entry name" value="MFS_Na/Anion_cotransporter"/>
</dbReference>
<feature type="compositionally biased region" description="Basic and acidic residues" evidence="7">
    <location>
        <begin position="570"/>
        <end position="595"/>
    </location>
</feature>
<sequence length="707" mass="75878">MAYSLAQYATYHRIETFASSKRMTTEATPKGALSPVEGTSKGALSPDEGTSKGALSPDEGRSKGASSPTKETSKRALSSEVAEISTGALSSGSINQDETSPGCCSQRLKLALVLMLGFACVQALHGHMGLTIICMVKPPNTTMTGMSNNSTSDVYICQKNQLQLPNQTAVNASFQGVVPEAEFEWDALTQGLVLSSIYSGGTIGRLTGGFLARIWGPKRVIGISLFIAGTLTMLTPFIARLGGAWAMIAMTFATGAATDMIRPVYLALWANWAPEFEKTKLVTISFQGTLLGGIVSILVTGILCETVGWSAIFYVFGGVTLVWVFVWVYAAYDSPSQHPRIHSSERMFIENSIGKDVRLEKIPWKDIITSKAVLALIFAGTTGAFSIVAVNTLGATFLTVIFQLTPIQIGLVSCGLAGCTVITAIIVSLLSDILRKKKILTTVATRKLFVAIATISVPIAIAYSHLDCRQVNVMLALLFISGAFSSFGIVSLSVNALDIAPQFASIIAGISDAVENAVGVAAPLLLRYITRDDTSLQWRQMFYINGGIVVSGIIVYLIFGKGHVLPWAKTDTKEKQPDESNTDDKPEEGINHQDDAQPIEDAISPTELKVEIENSKELVKDEPILIQKSIDAETDLTDATESTNDNTMPGDDLATEDKNNVERTDPENDSAPENKVHNEDTHGNDHNEKAPDVTMAKVVDSLLAIKA</sequence>
<name>A0A8J1XTT0_OWEFU</name>
<feature type="transmembrane region" description="Helical" evidence="8">
    <location>
        <begin position="309"/>
        <end position="332"/>
    </location>
</feature>
<dbReference type="FunFam" id="1.20.1250.20:FF:000423">
    <property type="entry name" value="Putative inorganic phosphate cotransporter-like Protein"/>
    <property type="match status" value="1"/>
</dbReference>
<feature type="transmembrane region" description="Helical" evidence="8">
    <location>
        <begin position="448"/>
        <end position="466"/>
    </location>
</feature>
<keyword evidence="2" id="KW-0813">Transport</keyword>
<feature type="transmembrane region" description="Helical" evidence="8">
    <location>
        <begin position="373"/>
        <end position="401"/>
    </location>
</feature>
<dbReference type="Gene3D" id="1.20.1250.20">
    <property type="entry name" value="MFS general substrate transporter like domains"/>
    <property type="match status" value="2"/>
</dbReference>
<dbReference type="InterPro" id="IPR011701">
    <property type="entry name" value="MFS"/>
</dbReference>
<dbReference type="GO" id="GO:0006820">
    <property type="term" value="P:monoatomic anion transport"/>
    <property type="evidence" value="ECO:0007669"/>
    <property type="project" value="TreeGrafter"/>
</dbReference>
<comment type="caution">
    <text evidence="9">The sequence shown here is derived from an EMBL/GenBank/DDBJ whole genome shotgun (WGS) entry which is preliminary data.</text>
</comment>
<dbReference type="AlphaFoldDB" id="A0A8J1XTT0"/>
<evidence type="ECO:0000256" key="7">
    <source>
        <dbReference type="SAM" id="MobiDB-lite"/>
    </source>
</evidence>
<dbReference type="EMBL" id="CAIIXF020000006">
    <property type="protein sequence ID" value="CAH1786848.1"/>
    <property type="molecule type" value="Genomic_DNA"/>
</dbReference>
<dbReference type="PROSITE" id="PS50850">
    <property type="entry name" value="MFS"/>
    <property type="match status" value="1"/>
</dbReference>
<evidence type="ECO:0000256" key="2">
    <source>
        <dbReference type="ARBA" id="ARBA00022448"/>
    </source>
</evidence>
<feature type="region of interest" description="Disordered" evidence="7">
    <location>
        <begin position="570"/>
        <end position="600"/>
    </location>
</feature>
<keyword evidence="6 8" id="KW-0472">Membrane</keyword>
<feature type="transmembrane region" description="Helical" evidence="8">
    <location>
        <begin position="506"/>
        <end position="529"/>
    </location>
</feature>
<evidence type="ECO:0000256" key="1">
    <source>
        <dbReference type="ARBA" id="ARBA00004141"/>
    </source>
</evidence>
<feature type="transmembrane region" description="Helical" evidence="8">
    <location>
        <begin position="541"/>
        <end position="559"/>
    </location>
</feature>
<dbReference type="PANTHER" id="PTHR11662:SF399">
    <property type="entry name" value="FI19708P1-RELATED"/>
    <property type="match status" value="1"/>
</dbReference>
<evidence type="ECO:0000313" key="10">
    <source>
        <dbReference type="Proteomes" id="UP000749559"/>
    </source>
</evidence>
<feature type="transmembrane region" description="Helical" evidence="8">
    <location>
        <begin position="407"/>
        <end position="427"/>
    </location>
</feature>
<reference evidence="9" key="1">
    <citation type="submission" date="2022-03" db="EMBL/GenBank/DDBJ databases">
        <authorList>
            <person name="Martin C."/>
        </authorList>
    </citation>
    <scope>NUCLEOTIDE SEQUENCE</scope>
</reference>
<dbReference type="InterPro" id="IPR036259">
    <property type="entry name" value="MFS_trans_sf"/>
</dbReference>
<keyword evidence="4" id="KW-0769">Symport</keyword>
<feature type="region of interest" description="Disordered" evidence="7">
    <location>
        <begin position="20"/>
        <end position="81"/>
    </location>
</feature>
<dbReference type="SUPFAM" id="SSF103473">
    <property type="entry name" value="MFS general substrate transporter"/>
    <property type="match status" value="1"/>
</dbReference>
<feature type="transmembrane region" description="Helical" evidence="8">
    <location>
        <begin position="472"/>
        <end position="494"/>
    </location>
</feature>
<feature type="transmembrane region" description="Helical" evidence="8">
    <location>
        <begin position="220"/>
        <end position="239"/>
    </location>
</feature>
<comment type="subcellular location">
    <subcellularLocation>
        <location evidence="1">Membrane</location>
        <topology evidence="1">Multi-pass membrane protein</topology>
    </subcellularLocation>
</comment>
<protein>
    <submittedName>
        <fullName evidence="9">Uncharacterized protein</fullName>
    </submittedName>
</protein>
<evidence type="ECO:0000256" key="5">
    <source>
        <dbReference type="ARBA" id="ARBA00022989"/>
    </source>
</evidence>
<feature type="region of interest" description="Disordered" evidence="7">
    <location>
        <begin position="631"/>
        <end position="695"/>
    </location>
</feature>
<dbReference type="OrthoDB" id="2985014at2759"/>
<accession>A0A8J1XTT0</accession>
<feature type="transmembrane region" description="Helical" evidence="8">
    <location>
        <begin position="245"/>
        <end position="269"/>
    </location>
</feature>
<dbReference type="FunFam" id="1.20.1250.20:FF:000003">
    <property type="entry name" value="Solute carrier family 17 member 3"/>
    <property type="match status" value="1"/>
</dbReference>
<feature type="compositionally biased region" description="Basic and acidic residues" evidence="7">
    <location>
        <begin position="655"/>
        <end position="691"/>
    </location>
</feature>
<keyword evidence="5 8" id="KW-1133">Transmembrane helix</keyword>
<evidence type="ECO:0000256" key="3">
    <source>
        <dbReference type="ARBA" id="ARBA00022692"/>
    </source>
</evidence>
<dbReference type="GO" id="GO:0016020">
    <property type="term" value="C:membrane"/>
    <property type="evidence" value="ECO:0007669"/>
    <property type="project" value="UniProtKB-SubCell"/>
</dbReference>
<dbReference type="Proteomes" id="UP000749559">
    <property type="component" value="Unassembled WGS sequence"/>
</dbReference>
<feature type="transmembrane region" description="Helical" evidence="8">
    <location>
        <begin position="281"/>
        <end position="303"/>
    </location>
</feature>
<keyword evidence="10" id="KW-1185">Reference proteome</keyword>
<keyword evidence="3 8" id="KW-0812">Transmembrane</keyword>
<organism evidence="9 10">
    <name type="scientific">Owenia fusiformis</name>
    <name type="common">Polychaete worm</name>
    <dbReference type="NCBI Taxonomy" id="6347"/>
    <lineage>
        <taxon>Eukaryota</taxon>
        <taxon>Metazoa</taxon>
        <taxon>Spiralia</taxon>
        <taxon>Lophotrochozoa</taxon>
        <taxon>Annelida</taxon>
        <taxon>Polychaeta</taxon>
        <taxon>Sedentaria</taxon>
        <taxon>Canalipalpata</taxon>
        <taxon>Sabellida</taxon>
        <taxon>Oweniida</taxon>
        <taxon>Oweniidae</taxon>
        <taxon>Owenia</taxon>
    </lineage>
</organism>
<evidence type="ECO:0000256" key="8">
    <source>
        <dbReference type="SAM" id="Phobius"/>
    </source>
</evidence>
<evidence type="ECO:0000256" key="6">
    <source>
        <dbReference type="ARBA" id="ARBA00023136"/>
    </source>
</evidence>
<gene>
    <name evidence="9" type="ORF">OFUS_LOCUS12661</name>
</gene>
<evidence type="ECO:0000313" key="9">
    <source>
        <dbReference type="EMBL" id="CAH1786848.1"/>
    </source>
</evidence>
<dbReference type="Pfam" id="PF07690">
    <property type="entry name" value="MFS_1"/>
    <property type="match status" value="1"/>
</dbReference>
<dbReference type="GO" id="GO:0015293">
    <property type="term" value="F:symporter activity"/>
    <property type="evidence" value="ECO:0007669"/>
    <property type="project" value="UniProtKB-KW"/>
</dbReference>
<evidence type="ECO:0000256" key="4">
    <source>
        <dbReference type="ARBA" id="ARBA00022847"/>
    </source>
</evidence>
<dbReference type="PANTHER" id="PTHR11662">
    <property type="entry name" value="SOLUTE CARRIER FAMILY 17"/>
    <property type="match status" value="1"/>
</dbReference>
<proteinExistence type="predicted"/>